<organism evidence="9 10">
    <name type="scientific">Lachnoclostridium phytofermentans</name>
    <dbReference type="NCBI Taxonomy" id="66219"/>
    <lineage>
        <taxon>Bacteria</taxon>
        <taxon>Bacillati</taxon>
        <taxon>Bacillota</taxon>
        <taxon>Clostridia</taxon>
        <taxon>Lachnospirales</taxon>
        <taxon>Lachnospiraceae</taxon>
    </lineage>
</organism>
<dbReference type="Pfam" id="PF00528">
    <property type="entry name" value="BPD_transp_1"/>
    <property type="match status" value="1"/>
</dbReference>
<evidence type="ECO:0000256" key="6">
    <source>
        <dbReference type="ARBA" id="ARBA00023136"/>
    </source>
</evidence>
<dbReference type="CDD" id="cd06261">
    <property type="entry name" value="TM_PBP2"/>
    <property type="match status" value="1"/>
</dbReference>
<dbReference type="PANTHER" id="PTHR43227:SF11">
    <property type="entry name" value="BLL4140 PROTEIN"/>
    <property type="match status" value="1"/>
</dbReference>
<dbReference type="InterPro" id="IPR035906">
    <property type="entry name" value="MetI-like_sf"/>
</dbReference>
<evidence type="ECO:0000313" key="10">
    <source>
        <dbReference type="Proteomes" id="UP000262969"/>
    </source>
</evidence>
<feature type="transmembrane region" description="Helical" evidence="7">
    <location>
        <begin position="235"/>
        <end position="256"/>
    </location>
</feature>
<keyword evidence="3" id="KW-1003">Cell membrane</keyword>
<feature type="transmembrane region" description="Helical" evidence="7">
    <location>
        <begin position="189"/>
        <end position="214"/>
    </location>
</feature>
<keyword evidence="2 7" id="KW-0813">Transport</keyword>
<evidence type="ECO:0000259" key="8">
    <source>
        <dbReference type="PROSITE" id="PS50928"/>
    </source>
</evidence>
<evidence type="ECO:0000256" key="4">
    <source>
        <dbReference type="ARBA" id="ARBA00022692"/>
    </source>
</evidence>
<comment type="similarity">
    <text evidence="7">Belongs to the binding-protein-dependent transport system permease family.</text>
</comment>
<evidence type="ECO:0000256" key="2">
    <source>
        <dbReference type="ARBA" id="ARBA00022448"/>
    </source>
</evidence>
<dbReference type="AlphaFoldDB" id="A0A3D2X3Q9"/>
<evidence type="ECO:0000256" key="3">
    <source>
        <dbReference type="ARBA" id="ARBA00022475"/>
    </source>
</evidence>
<protein>
    <submittedName>
        <fullName evidence="9">Sugar ABC transporter permease</fullName>
    </submittedName>
</protein>
<evidence type="ECO:0000256" key="7">
    <source>
        <dbReference type="RuleBase" id="RU363032"/>
    </source>
</evidence>
<feature type="transmembrane region" description="Helical" evidence="7">
    <location>
        <begin position="36"/>
        <end position="56"/>
    </location>
</feature>
<feature type="domain" description="ABC transmembrane type-1" evidence="8">
    <location>
        <begin position="98"/>
        <end position="313"/>
    </location>
</feature>
<dbReference type="PROSITE" id="PS50928">
    <property type="entry name" value="ABC_TM1"/>
    <property type="match status" value="1"/>
</dbReference>
<dbReference type="EMBL" id="DPVV01000091">
    <property type="protein sequence ID" value="HCL01273.1"/>
    <property type="molecule type" value="Genomic_DNA"/>
</dbReference>
<dbReference type="SUPFAM" id="SSF161098">
    <property type="entry name" value="MetI-like"/>
    <property type="match status" value="1"/>
</dbReference>
<gene>
    <name evidence="9" type="ORF">DHW61_02485</name>
</gene>
<dbReference type="InterPro" id="IPR000515">
    <property type="entry name" value="MetI-like"/>
</dbReference>
<keyword evidence="6 7" id="KW-0472">Membrane</keyword>
<comment type="caution">
    <text evidence="9">The sequence shown here is derived from an EMBL/GenBank/DDBJ whole genome shotgun (WGS) entry which is preliminary data.</text>
</comment>
<feature type="transmembrane region" description="Helical" evidence="7">
    <location>
        <begin position="138"/>
        <end position="158"/>
    </location>
</feature>
<keyword evidence="4 7" id="KW-0812">Transmembrane</keyword>
<dbReference type="Gene3D" id="1.10.3720.10">
    <property type="entry name" value="MetI-like"/>
    <property type="match status" value="1"/>
</dbReference>
<evidence type="ECO:0000256" key="5">
    <source>
        <dbReference type="ARBA" id="ARBA00022989"/>
    </source>
</evidence>
<proteinExistence type="inferred from homology"/>
<name>A0A3D2X3Q9_9FIRM</name>
<dbReference type="GO" id="GO:0055085">
    <property type="term" value="P:transmembrane transport"/>
    <property type="evidence" value="ECO:0007669"/>
    <property type="project" value="InterPro"/>
</dbReference>
<dbReference type="PANTHER" id="PTHR43227">
    <property type="entry name" value="BLL4140 PROTEIN"/>
    <property type="match status" value="1"/>
</dbReference>
<dbReference type="GO" id="GO:0005886">
    <property type="term" value="C:plasma membrane"/>
    <property type="evidence" value="ECO:0007669"/>
    <property type="project" value="UniProtKB-SubCell"/>
</dbReference>
<accession>A0A3D2X3Q9</accession>
<feature type="transmembrane region" description="Helical" evidence="7">
    <location>
        <begin position="292"/>
        <end position="313"/>
    </location>
</feature>
<comment type="subcellular location">
    <subcellularLocation>
        <location evidence="1 7">Cell membrane</location>
        <topology evidence="1 7">Multi-pass membrane protein</topology>
    </subcellularLocation>
</comment>
<reference evidence="9 10" key="1">
    <citation type="journal article" date="2018" name="Nat. Biotechnol.">
        <title>A standardized bacterial taxonomy based on genome phylogeny substantially revises the tree of life.</title>
        <authorList>
            <person name="Parks D.H."/>
            <person name="Chuvochina M."/>
            <person name="Waite D.W."/>
            <person name="Rinke C."/>
            <person name="Skarshewski A."/>
            <person name="Chaumeil P.A."/>
            <person name="Hugenholtz P."/>
        </authorList>
    </citation>
    <scope>NUCLEOTIDE SEQUENCE [LARGE SCALE GENOMIC DNA]</scope>
    <source>
        <strain evidence="9">UBA11728</strain>
    </source>
</reference>
<dbReference type="Proteomes" id="UP000262969">
    <property type="component" value="Unassembled WGS sequence"/>
</dbReference>
<evidence type="ECO:0000256" key="1">
    <source>
        <dbReference type="ARBA" id="ARBA00004651"/>
    </source>
</evidence>
<sequence>MGIRKDKRKEGRARPSKEVRARMRHRSCVLIKRNRALYLFILPAFLYFLIFAYVPMYGVQIAFKDFIATKGFGGSPWADPIFKHFRTFFSSVNFSQIFMNTITLSLYYMAVSFVTPILLALMINEVGNKFFKKTVQNITYMPYFISTVVLVGMIDLFLSRNGLFNQIGAALFHSEPTMFLMKDSLFNDIYVWSGVWQVTGYGAVIYIAALSGVSPELHEAAIMDGAGRMQRIRHINLPAIMPTIVVMLIMTVGGIMNLSFEKVLLMQKDGNMMVSEVISTYVYKLGIQRAQYSLSSAVGLFNNVINLLLLVTVNKISRKVSENSLW</sequence>
<keyword evidence="5 7" id="KW-1133">Transmembrane helix</keyword>
<dbReference type="InterPro" id="IPR050809">
    <property type="entry name" value="UgpAE/MalFG_permease"/>
</dbReference>
<feature type="transmembrane region" description="Helical" evidence="7">
    <location>
        <begin position="106"/>
        <end position="126"/>
    </location>
</feature>
<evidence type="ECO:0000313" key="9">
    <source>
        <dbReference type="EMBL" id="HCL01273.1"/>
    </source>
</evidence>